<comment type="caution">
    <text evidence="2">The sequence shown here is derived from an EMBL/GenBank/DDBJ whole genome shotgun (WGS) entry which is preliminary data.</text>
</comment>
<dbReference type="Gene3D" id="1.25.10.10">
    <property type="entry name" value="Leucine-rich Repeat Variant"/>
    <property type="match status" value="1"/>
</dbReference>
<gene>
    <name evidence="2" type="ORF">FOZ60_015136</name>
</gene>
<dbReference type="GO" id="GO:0005737">
    <property type="term" value="C:cytoplasm"/>
    <property type="evidence" value="ECO:0007669"/>
    <property type="project" value="TreeGrafter"/>
</dbReference>
<dbReference type="Proteomes" id="UP000541610">
    <property type="component" value="Unassembled WGS sequence"/>
</dbReference>
<evidence type="ECO:0000256" key="1">
    <source>
        <dbReference type="SAM" id="Coils"/>
    </source>
</evidence>
<protein>
    <recommendedName>
        <fullName evidence="4">Tetratricopeptide repeat protein 12</fullName>
    </recommendedName>
</protein>
<proteinExistence type="predicted"/>
<dbReference type="SMART" id="SM00028">
    <property type="entry name" value="TPR"/>
    <property type="match status" value="3"/>
</dbReference>
<dbReference type="GO" id="GO:0070286">
    <property type="term" value="P:axonemal dynein complex assembly"/>
    <property type="evidence" value="ECO:0007669"/>
    <property type="project" value="TreeGrafter"/>
</dbReference>
<dbReference type="Gene3D" id="1.25.40.10">
    <property type="entry name" value="Tetratricopeptide repeat domain"/>
    <property type="match status" value="1"/>
</dbReference>
<dbReference type="SUPFAM" id="SSF48371">
    <property type="entry name" value="ARM repeat"/>
    <property type="match status" value="1"/>
</dbReference>
<sequence>MSSADAAAFEKKVDEISSQINGLIKGTVTVDDVDRKIQHLHNADAVKSREAAEKAEALRKYGRPGKGNGEGYVLFCKKCFTEYVGEVGSCGRCGNTKLMAREERLEELHTKVENLQKENAAHAWRKDKWERWLKSRQLVPKSKVINYQMWEYWEPETDTEEEGIQGVTCRLAFDADSHQDMKERNKARENRAITARKCKDRGNALLKSGDFVGAIEEYESGLEFQRDNKALWTNKALAELKLGRFEQAVDSCSKVLEMVEIFEDGYSQSADACTKALLRRSVALQNLRRWDAAKCDAEEALKLGVAPEEAQSAIDLCDRHLREIKSTRVKEGDGRPSQDPLKKATSETIASFLLEDGRPPLGKIGDLDESAILAALSIDAESLRKVVHCGGLDNLLDDLSRAALLHRNASIEDPDELRSIGLLRCLRLLVRICELSDTACEVFSGKAGAHIGRLVQLIKSKIRCGRCVALMAELSTRPGPRRQLQEALSRDKNSEVLDTIVRRVACRKRSSSLAAMCVLANCATSCQGLRTYLQGQAELCRSLPRKVADAATVEQAAGVICNVGGGAVANACALPLLEACTKLVDEKSTMAVLGALQNCCTVSTEAAQHVAEQGQAEAILCDVARRQPRTVGRVLTILLRLAQLVEGGIQLGNDSEAVVLAEGILSDATDPSLCDPALRLLCHAVKQDTSCLNPGLVRAATELLLKFPPQGYDDRDKTLYMLRGNACLIIGAAADLTRAGSKQYEGDLVRAVVPMLECLRKQDQANAGSALAKCSMASEKAKDVLREHGGLDTLWKMQSKLLKTPGGNGKAVTATGAIAIR</sequence>
<dbReference type="PANTHER" id="PTHR46540:SF1">
    <property type="entry name" value="TETRATRICOPEPTIDE REPEAT PROTEIN 12"/>
    <property type="match status" value="1"/>
</dbReference>
<dbReference type="AlphaFoldDB" id="A0A7J6N6K8"/>
<dbReference type="InterPro" id="IPR011989">
    <property type="entry name" value="ARM-like"/>
</dbReference>
<feature type="coiled-coil region" evidence="1">
    <location>
        <begin position="98"/>
        <end position="125"/>
    </location>
</feature>
<dbReference type="InterPro" id="IPR016024">
    <property type="entry name" value="ARM-type_fold"/>
</dbReference>
<evidence type="ECO:0000313" key="2">
    <source>
        <dbReference type="EMBL" id="KAF4679384.1"/>
    </source>
</evidence>
<dbReference type="EMBL" id="JABANP010000743">
    <property type="protein sequence ID" value="KAF4679384.1"/>
    <property type="molecule type" value="Genomic_DNA"/>
</dbReference>
<name>A0A7J6N6K8_PEROL</name>
<dbReference type="InterPro" id="IPR043195">
    <property type="entry name" value="TTC12"/>
</dbReference>
<reference evidence="2 3" key="1">
    <citation type="submission" date="2020-04" db="EMBL/GenBank/DDBJ databases">
        <title>Perkinsus olseni comparative genomics.</title>
        <authorList>
            <person name="Bogema D.R."/>
        </authorList>
    </citation>
    <scope>NUCLEOTIDE SEQUENCE [LARGE SCALE GENOMIC DNA]</scope>
    <source>
        <strain evidence="2">00978-12</strain>
    </source>
</reference>
<evidence type="ECO:0008006" key="4">
    <source>
        <dbReference type="Google" id="ProtNLM"/>
    </source>
</evidence>
<dbReference type="GO" id="GO:0007288">
    <property type="term" value="P:sperm axoneme assembly"/>
    <property type="evidence" value="ECO:0007669"/>
    <property type="project" value="TreeGrafter"/>
</dbReference>
<accession>A0A7J6N6K8</accession>
<dbReference type="InterPro" id="IPR011990">
    <property type="entry name" value="TPR-like_helical_dom_sf"/>
</dbReference>
<keyword evidence="1" id="KW-0175">Coiled coil</keyword>
<organism evidence="2 3">
    <name type="scientific">Perkinsus olseni</name>
    <name type="common">Perkinsus atlanticus</name>
    <dbReference type="NCBI Taxonomy" id="32597"/>
    <lineage>
        <taxon>Eukaryota</taxon>
        <taxon>Sar</taxon>
        <taxon>Alveolata</taxon>
        <taxon>Perkinsozoa</taxon>
        <taxon>Perkinsea</taxon>
        <taxon>Perkinsida</taxon>
        <taxon>Perkinsidae</taxon>
        <taxon>Perkinsus</taxon>
    </lineage>
</organism>
<dbReference type="OrthoDB" id="434506at2759"/>
<dbReference type="SUPFAM" id="SSF48452">
    <property type="entry name" value="TPR-like"/>
    <property type="match status" value="1"/>
</dbReference>
<evidence type="ECO:0000313" key="3">
    <source>
        <dbReference type="Proteomes" id="UP000541610"/>
    </source>
</evidence>
<dbReference type="PANTHER" id="PTHR46540">
    <property type="entry name" value="TETRATRICOPEPTIDE REPEAT PROTEIN 12"/>
    <property type="match status" value="1"/>
</dbReference>
<dbReference type="GO" id="GO:0005813">
    <property type="term" value="C:centrosome"/>
    <property type="evidence" value="ECO:0007669"/>
    <property type="project" value="TreeGrafter"/>
</dbReference>
<dbReference type="InterPro" id="IPR019734">
    <property type="entry name" value="TPR_rpt"/>
</dbReference>